<keyword evidence="2" id="KW-0732">Signal</keyword>
<dbReference type="AlphaFoldDB" id="J9DVT4"/>
<evidence type="ECO:0000256" key="2">
    <source>
        <dbReference type="SAM" id="SignalP"/>
    </source>
</evidence>
<reference evidence="4" key="2">
    <citation type="submission" date="2015-07" db="EMBL/GenBank/DDBJ databases">
        <title>Contrasting host-pathogen interactions and genome evolution in two generalist and specialist microsporidian pathogens of mosquitoes.</title>
        <authorList>
            <consortium name="The Broad Institute Genomics Platform"/>
            <consortium name="The Broad Institute Genome Sequencing Center for Infectious Disease"/>
            <person name="Cuomo C.A."/>
            <person name="Sanscrainte N.D."/>
            <person name="Goldberg J.M."/>
            <person name="Heiman D."/>
            <person name="Young S."/>
            <person name="Zeng Q."/>
            <person name="Becnel J.J."/>
            <person name="Birren B.W."/>
        </authorList>
    </citation>
    <scope>NUCLEOTIDE SEQUENCE [LARGE SCALE GENOMIC DNA]</scope>
    <source>
        <strain evidence="4">USNM 41457</strain>
    </source>
</reference>
<dbReference type="Proteomes" id="UP000003163">
    <property type="component" value="Unassembled WGS sequence"/>
</dbReference>
<dbReference type="HOGENOM" id="CLU_1378097_0_0_1"/>
<organism evidence="3 4">
    <name type="scientific">Edhazardia aedis (strain USNM 41457)</name>
    <name type="common">Microsporidian parasite</name>
    <dbReference type="NCBI Taxonomy" id="1003232"/>
    <lineage>
        <taxon>Eukaryota</taxon>
        <taxon>Fungi</taxon>
        <taxon>Fungi incertae sedis</taxon>
        <taxon>Microsporidia</taxon>
        <taxon>Edhazardia</taxon>
    </lineage>
</organism>
<name>J9DVT4_EDHAE</name>
<evidence type="ECO:0000313" key="3">
    <source>
        <dbReference type="EMBL" id="EJW05392.1"/>
    </source>
</evidence>
<dbReference type="VEuPathDB" id="MicrosporidiaDB:EDEG_00001"/>
<gene>
    <name evidence="3" type="ORF">EDEG_00001</name>
</gene>
<comment type="caution">
    <text evidence="3">The sequence shown here is derived from an EMBL/GenBank/DDBJ whole genome shotgun (WGS) entry which is preliminary data.</text>
</comment>
<dbReference type="EMBL" id="AFBI03000001">
    <property type="protein sequence ID" value="EJW05392.1"/>
    <property type="molecule type" value="Genomic_DNA"/>
</dbReference>
<feature type="signal peptide" evidence="2">
    <location>
        <begin position="1"/>
        <end position="15"/>
    </location>
</feature>
<keyword evidence="4" id="KW-1185">Reference proteome</keyword>
<feature type="region of interest" description="Disordered" evidence="1">
    <location>
        <begin position="144"/>
        <end position="198"/>
    </location>
</feature>
<feature type="compositionally biased region" description="Basic and acidic residues" evidence="1">
    <location>
        <begin position="153"/>
        <end position="186"/>
    </location>
</feature>
<sequence>MRLFNVILLIFSVQAQNCEDKTCKAKKMAKDAFHKTVEIAHNFRDISSKYIHKYTDISCQYLGASYSKTTSIFPIIVEKTREFIICIHLWLRSKMNTLFKREDEDKETASFKPDDADAEPSRELCLKEFFELLTKFNELNKANAEFDDLEEDKNEKDDKKDIPKEEEKVQEHVGEKPEDVKEEAVKEVTPQDVREEVL</sequence>
<dbReference type="InParanoid" id="J9DVT4"/>
<protein>
    <submittedName>
        <fullName evidence="3">Uncharacterized protein</fullName>
    </submittedName>
</protein>
<accession>J9DVT4</accession>
<proteinExistence type="predicted"/>
<evidence type="ECO:0000256" key="1">
    <source>
        <dbReference type="SAM" id="MobiDB-lite"/>
    </source>
</evidence>
<feature type="chain" id="PRO_5012113227" evidence="2">
    <location>
        <begin position="16"/>
        <end position="198"/>
    </location>
</feature>
<evidence type="ECO:0000313" key="4">
    <source>
        <dbReference type="Proteomes" id="UP000003163"/>
    </source>
</evidence>
<reference evidence="3 4" key="1">
    <citation type="submission" date="2011-08" db="EMBL/GenBank/DDBJ databases">
        <authorList>
            <person name="Liu Z.J."/>
            <person name="Shi F.L."/>
            <person name="Lu J.Q."/>
            <person name="Li M."/>
            <person name="Wang Z.L."/>
        </authorList>
    </citation>
    <scope>NUCLEOTIDE SEQUENCE [LARGE SCALE GENOMIC DNA]</scope>
    <source>
        <strain evidence="3 4">USNM 41457</strain>
    </source>
</reference>